<dbReference type="InterPro" id="IPR044742">
    <property type="entry name" value="DEAD/DEAH_RhlB"/>
</dbReference>
<comment type="similarity">
    <text evidence="5 7">Belongs to the DEAD box helicase family.</text>
</comment>
<sequence length="486" mass="52959">MTFADLGLSDELQRAVNESGYTEPTPIQASAIPSVLMGKDLVAIAQTGTGKTAAFVLPMIDILGEGRSRARMPRSLILEPTRELAAQVAENFEKYGKYHKLSMALLIGGVSMGDQTAALEKGVDVLIATPGRLMDLFGRGKILLTGCSMLVIDEADRMLDMGFIPDIEEICTKLPKTRQTLLFSATMPPPIKKLADKFLDNPKTIEVARPATANVNIKQWLVNVSAAKKRDTLISLLRSEDVQTGIIFSNRKTTVRDLNKALQRAGFASGEIHGDMEQAQRIAELDRFKKGEIKILVASDVAARGIDIKGVSHVFNYDAPWHPDDYVHRIGRTGRAGATGIAFTFATPDDAENIQNIEKLTGLKIERYETGAPVADDDTPEAPREAAPKTRRRPKAAAKVAAAVVDAEDAPSEVERPARTPRPPRTERPAREARAPREERPARASRPPRGAPTERAEPLEPIDAVDDGGWNGPMPNFLLAKLTLTD</sequence>
<feature type="domain" description="Helicase ATP-binding" evidence="9">
    <location>
        <begin position="32"/>
        <end position="205"/>
    </location>
</feature>
<dbReference type="PANTHER" id="PTHR47959">
    <property type="entry name" value="ATP-DEPENDENT RNA HELICASE RHLE-RELATED"/>
    <property type="match status" value="1"/>
</dbReference>
<dbReference type="EMBL" id="JAWXXV010000001">
    <property type="protein sequence ID" value="MDX5983936.1"/>
    <property type="molecule type" value="Genomic_DNA"/>
</dbReference>
<evidence type="ECO:0000256" key="6">
    <source>
        <dbReference type="PROSITE-ProRule" id="PRU00552"/>
    </source>
</evidence>
<dbReference type="InterPro" id="IPR011545">
    <property type="entry name" value="DEAD/DEAH_box_helicase_dom"/>
</dbReference>
<gene>
    <name evidence="12" type="ORF">SIL82_06660</name>
</gene>
<feature type="compositionally biased region" description="Basic and acidic residues" evidence="8">
    <location>
        <begin position="413"/>
        <end position="442"/>
    </location>
</feature>
<dbReference type="Pfam" id="PF00270">
    <property type="entry name" value="DEAD"/>
    <property type="match status" value="1"/>
</dbReference>
<dbReference type="SUPFAM" id="SSF52540">
    <property type="entry name" value="P-loop containing nucleoside triphosphate hydrolases"/>
    <property type="match status" value="1"/>
</dbReference>
<dbReference type="GO" id="GO:0016787">
    <property type="term" value="F:hydrolase activity"/>
    <property type="evidence" value="ECO:0007669"/>
    <property type="project" value="UniProtKB-KW"/>
</dbReference>
<evidence type="ECO:0000256" key="1">
    <source>
        <dbReference type="ARBA" id="ARBA00022741"/>
    </source>
</evidence>
<dbReference type="PROSITE" id="PS51195">
    <property type="entry name" value="Q_MOTIF"/>
    <property type="match status" value="1"/>
</dbReference>
<dbReference type="InterPro" id="IPR000629">
    <property type="entry name" value="RNA-helicase_DEAD-box_CS"/>
</dbReference>
<name>A0ABU4PIC8_9SPHN</name>
<evidence type="ECO:0000256" key="3">
    <source>
        <dbReference type="ARBA" id="ARBA00022806"/>
    </source>
</evidence>
<keyword evidence="4 7" id="KW-0067">ATP-binding</keyword>
<evidence type="ECO:0000259" key="11">
    <source>
        <dbReference type="PROSITE" id="PS51195"/>
    </source>
</evidence>
<dbReference type="SMART" id="SM00490">
    <property type="entry name" value="HELICc"/>
    <property type="match status" value="1"/>
</dbReference>
<protein>
    <submittedName>
        <fullName evidence="12">DEAD/DEAH box helicase</fullName>
        <ecNumber evidence="12">3.6.4.-</ecNumber>
    </submittedName>
</protein>
<keyword evidence="13" id="KW-1185">Reference proteome</keyword>
<reference evidence="12 13" key="1">
    <citation type="submission" date="2023-11" db="EMBL/GenBank/DDBJ databases">
        <title>MicrobeMod: A computational toolkit for identifying prokaryotic methylation and restriction-modification with nanopore sequencing.</title>
        <authorList>
            <person name="Crits-Christoph A."/>
            <person name="Kang S.C."/>
            <person name="Lee H."/>
            <person name="Ostrov N."/>
        </authorList>
    </citation>
    <scope>NUCLEOTIDE SEQUENCE [LARGE SCALE GENOMIC DNA]</scope>
    <source>
        <strain evidence="12 13">ATCC 14820</strain>
    </source>
</reference>
<dbReference type="InterPro" id="IPR050079">
    <property type="entry name" value="DEAD_box_RNA_helicase"/>
</dbReference>
<evidence type="ECO:0000313" key="13">
    <source>
        <dbReference type="Proteomes" id="UP001279660"/>
    </source>
</evidence>
<dbReference type="CDD" id="cd00268">
    <property type="entry name" value="DEADc"/>
    <property type="match status" value="1"/>
</dbReference>
<feature type="domain" description="Helicase C-terminal" evidence="10">
    <location>
        <begin position="216"/>
        <end position="387"/>
    </location>
</feature>
<dbReference type="EC" id="3.6.4.-" evidence="12"/>
<dbReference type="InterPro" id="IPR001650">
    <property type="entry name" value="Helicase_C-like"/>
</dbReference>
<evidence type="ECO:0000259" key="10">
    <source>
        <dbReference type="PROSITE" id="PS51194"/>
    </source>
</evidence>
<comment type="caution">
    <text evidence="12">The sequence shown here is derived from an EMBL/GenBank/DDBJ whole genome shotgun (WGS) entry which is preliminary data.</text>
</comment>
<evidence type="ECO:0000256" key="5">
    <source>
        <dbReference type="ARBA" id="ARBA00038437"/>
    </source>
</evidence>
<feature type="short sequence motif" description="Q motif" evidence="6">
    <location>
        <begin position="1"/>
        <end position="29"/>
    </location>
</feature>
<evidence type="ECO:0000256" key="8">
    <source>
        <dbReference type="SAM" id="MobiDB-lite"/>
    </source>
</evidence>
<dbReference type="InterPro" id="IPR027417">
    <property type="entry name" value="P-loop_NTPase"/>
</dbReference>
<dbReference type="SMART" id="SM00487">
    <property type="entry name" value="DEXDc"/>
    <property type="match status" value="1"/>
</dbReference>
<keyword evidence="1 7" id="KW-0547">Nucleotide-binding</keyword>
<dbReference type="PROSITE" id="PS51192">
    <property type="entry name" value="HELICASE_ATP_BIND_1"/>
    <property type="match status" value="1"/>
</dbReference>
<feature type="region of interest" description="Disordered" evidence="8">
    <location>
        <begin position="371"/>
        <end position="476"/>
    </location>
</feature>
<keyword evidence="3 7" id="KW-0347">Helicase</keyword>
<dbReference type="Pfam" id="PF00271">
    <property type="entry name" value="Helicase_C"/>
    <property type="match status" value="1"/>
</dbReference>
<dbReference type="GO" id="GO:0004386">
    <property type="term" value="F:helicase activity"/>
    <property type="evidence" value="ECO:0007669"/>
    <property type="project" value="UniProtKB-KW"/>
</dbReference>
<evidence type="ECO:0000259" key="9">
    <source>
        <dbReference type="PROSITE" id="PS51192"/>
    </source>
</evidence>
<organism evidence="12 13">
    <name type="scientific">Sphingomonas echinoides</name>
    <dbReference type="NCBI Taxonomy" id="59803"/>
    <lineage>
        <taxon>Bacteria</taxon>
        <taxon>Pseudomonadati</taxon>
        <taxon>Pseudomonadota</taxon>
        <taxon>Alphaproteobacteria</taxon>
        <taxon>Sphingomonadales</taxon>
        <taxon>Sphingomonadaceae</taxon>
        <taxon>Sphingomonas</taxon>
    </lineage>
</organism>
<proteinExistence type="inferred from homology"/>
<dbReference type="InterPro" id="IPR014014">
    <property type="entry name" value="RNA_helicase_DEAD_Q_motif"/>
</dbReference>
<evidence type="ECO:0000256" key="4">
    <source>
        <dbReference type="ARBA" id="ARBA00022840"/>
    </source>
</evidence>
<feature type="domain" description="DEAD-box RNA helicase Q" evidence="11">
    <location>
        <begin position="1"/>
        <end position="29"/>
    </location>
</feature>
<evidence type="ECO:0000313" key="12">
    <source>
        <dbReference type="EMBL" id="MDX5983936.1"/>
    </source>
</evidence>
<dbReference type="PROSITE" id="PS51194">
    <property type="entry name" value="HELICASE_CTER"/>
    <property type="match status" value="1"/>
</dbReference>
<dbReference type="Proteomes" id="UP001279660">
    <property type="component" value="Unassembled WGS sequence"/>
</dbReference>
<dbReference type="CDD" id="cd18787">
    <property type="entry name" value="SF2_C_DEAD"/>
    <property type="match status" value="1"/>
</dbReference>
<dbReference type="InterPro" id="IPR014001">
    <property type="entry name" value="Helicase_ATP-bd"/>
</dbReference>
<keyword evidence="2 7" id="KW-0378">Hydrolase</keyword>
<accession>A0ABU4PIC8</accession>
<evidence type="ECO:0000256" key="2">
    <source>
        <dbReference type="ARBA" id="ARBA00022801"/>
    </source>
</evidence>
<dbReference type="PROSITE" id="PS00039">
    <property type="entry name" value="DEAD_ATP_HELICASE"/>
    <property type="match status" value="1"/>
</dbReference>
<dbReference type="RefSeq" id="WP_010404156.1">
    <property type="nucleotide sequence ID" value="NZ_JAWXXV010000001.1"/>
</dbReference>
<dbReference type="PANTHER" id="PTHR47959:SF13">
    <property type="entry name" value="ATP-DEPENDENT RNA HELICASE RHLE"/>
    <property type="match status" value="1"/>
</dbReference>
<evidence type="ECO:0000256" key="7">
    <source>
        <dbReference type="RuleBase" id="RU000492"/>
    </source>
</evidence>
<dbReference type="Gene3D" id="3.40.50.300">
    <property type="entry name" value="P-loop containing nucleotide triphosphate hydrolases"/>
    <property type="match status" value="2"/>
</dbReference>